<reference evidence="1" key="1">
    <citation type="submission" date="2019-08" db="EMBL/GenBank/DDBJ databases">
        <authorList>
            <person name="Kucharzyk K."/>
            <person name="Murdoch R.W."/>
            <person name="Higgins S."/>
            <person name="Loffler F."/>
        </authorList>
    </citation>
    <scope>NUCLEOTIDE SEQUENCE</scope>
</reference>
<dbReference type="AlphaFoldDB" id="A0A645BY16"/>
<comment type="caution">
    <text evidence="1">The sequence shown here is derived from an EMBL/GenBank/DDBJ whole genome shotgun (WGS) entry which is preliminary data.</text>
</comment>
<gene>
    <name evidence="1" type="ORF">SDC9_116946</name>
</gene>
<evidence type="ECO:0000313" key="1">
    <source>
        <dbReference type="EMBL" id="MPM69998.1"/>
    </source>
</evidence>
<sequence length="161" mass="17664">MDIIDTVGTDGSCRNGGPVTITRSVFPTIYDFTGIPPGIGSHTAESKSVFQVFILRESQHITSPTPSVRAWIGRIWLKIAPECIAKKYSVSTRLHLPDNPQISSSHIPFQCIIGTRKGFSSHRGSGNTCYPAYCTDKKTPPVVYIKRNFLGNVSIQINGLQ</sequence>
<accession>A0A645BY16</accession>
<dbReference type="EMBL" id="VSSQ01023207">
    <property type="protein sequence ID" value="MPM69998.1"/>
    <property type="molecule type" value="Genomic_DNA"/>
</dbReference>
<name>A0A645BY16_9ZZZZ</name>
<proteinExistence type="predicted"/>
<protein>
    <submittedName>
        <fullName evidence="1">Uncharacterized protein</fullName>
    </submittedName>
</protein>
<organism evidence="1">
    <name type="scientific">bioreactor metagenome</name>
    <dbReference type="NCBI Taxonomy" id="1076179"/>
    <lineage>
        <taxon>unclassified sequences</taxon>
        <taxon>metagenomes</taxon>
        <taxon>ecological metagenomes</taxon>
    </lineage>
</organism>